<evidence type="ECO:0000313" key="1">
    <source>
        <dbReference type="EMBL" id="JAE25462.1"/>
    </source>
</evidence>
<accession>A0A0A9GLT5</accession>
<proteinExistence type="predicted"/>
<organism evidence="1">
    <name type="scientific">Arundo donax</name>
    <name type="common">Giant reed</name>
    <name type="synonym">Donax arundinaceus</name>
    <dbReference type="NCBI Taxonomy" id="35708"/>
    <lineage>
        <taxon>Eukaryota</taxon>
        <taxon>Viridiplantae</taxon>
        <taxon>Streptophyta</taxon>
        <taxon>Embryophyta</taxon>
        <taxon>Tracheophyta</taxon>
        <taxon>Spermatophyta</taxon>
        <taxon>Magnoliopsida</taxon>
        <taxon>Liliopsida</taxon>
        <taxon>Poales</taxon>
        <taxon>Poaceae</taxon>
        <taxon>PACMAD clade</taxon>
        <taxon>Arundinoideae</taxon>
        <taxon>Arundineae</taxon>
        <taxon>Arundo</taxon>
    </lineage>
</organism>
<name>A0A0A9GLT5_ARUDO</name>
<reference evidence="1" key="1">
    <citation type="submission" date="2014-09" db="EMBL/GenBank/DDBJ databases">
        <authorList>
            <person name="Magalhaes I.L.F."/>
            <person name="Oliveira U."/>
            <person name="Santos F.R."/>
            <person name="Vidigal T.H.D.A."/>
            <person name="Brescovit A.D."/>
            <person name="Santos A.J."/>
        </authorList>
    </citation>
    <scope>NUCLEOTIDE SEQUENCE</scope>
    <source>
        <tissue evidence="1">Shoot tissue taken approximately 20 cm above the soil surface</tissue>
    </source>
</reference>
<sequence>MNRPLLREPNSTRYS</sequence>
<protein>
    <submittedName>
        <fullName evidence="1">Uncharacterized protein</fullName>
    </submittedName>
</protein>
<dbReference type="EMBL" id="GBRH01172434">
    <property type="protein sequence ID" value="JAE25462.1"/>
    <property type="molecule type" value="Transcribed_RNA"/>
</dbReference>
<reference evidence="1" key="2">
    <citation type="journal article" date="2015" name="Data Brief">
        <title>Shoot transcriptome of the giant reed, Arundo donax.</title>
        <authorList>
            <person name="Barrero R.A."/>
            <person name="Guerrero F.D."/>
            <person name="Moolhuijzen P."/>
            <person name="Goolsby J.A."/>
            <person name="Tidwell J."/>
            <person name="Bellgard S.E."/>
            <person name="Bellgard M.I."/>
        </authorList>
    </citation>
    <scope>NUCLEOTIDE SEQUENCE</scope>
    <source>
        <tissue evidence="1">Shoot tissue taken approximately 20 cm above the soil surface</tissue>
    </source>
</reference>